<comment type="caution">
    <text evidence="3">The sequence shown here is derived from an EMBL/GenBank/DDBJ whole genome shotgun (WGS) entry which is preliminary data.</text>
</comment>
<dbReference type="Pfam" id="PF00975">
    <property type="entry name" value="Thioesterase"/>
    <property type="match status" value="1"/>
</dbReference>
<name>A0A2P8HHB6_CHINA</name>
<evidence type="ECO:0000313" key="3">
    <source>
        <dbReference type="EMBL" id="PSL45607.1"/>
    </source>
</evidence>
<sequence>MEKINLFCLPFAGGSRYSYRLYEDNMPSFINIIPLEYPGRGARMREPLMDNIDQILHDLYQQVKDKLDQSYAFYGHSMGGLMSCLLARKVIENKKTPPLHLFITGTTGPAALSRTEKKRHLLDKKAFIEEVRNLNGSPDEILQNDELLDYIEPILRADFKVTENYVYAANESLNVPMTVITGTKEDMKIEDVYLWQKETKIAVDFRRMPGHHFFIYKYPYEIIQIIAKKLVVHSKSY</sequence>
<feature type="domain" description="Thioesterase" evidence="2">
    <location>
        <begin position="6"/>
        <end position="229"/>
    </location>
</feature>
<dbReference type="PANTHER" id="PTHR11487:SF0">
    <property type="entry name" value="S-ACYL FATTY ACID SYNTHASE THIOESTERASE, MEDIUM CHAIN"/>
    <property type="match status" value="1"/>
</dbReference>
<protein>
    <submittedName>
        <fullName evidence="3">Surfactin synthase thioesterase subunit</fullName>
    </submittedName>
</protein>
<dbReference type="InterPro" id="IPR012223">
    <property type="entry name" value="TEII"/>
</dbReference>
<dbReference type="AlphaFoldDB" id="A0A2P8HHB6"/>
<evidence type="ECO:0000256" key="1">
    <source>
        <dbReference type="ARBA" id="ARBA00007169"/>
    </source>
</evidence>
<dbReference type="GO" id="GO:0008610">
    <property type="term" value="P:lipid biosynthetic process"/>
    <property type="evidence" value="ECO:0007669"/>
    <property type="project" value="TreeGrafter"/>
</dbReference>
<dbReference type="SUPFAM" id="SSF53474">
    <property type="entry name" value="alpha/beta-Hydrolases"/>
    <property type="match status" value="1"/>
</dbReference>
<accession>A0A2P8HHB6</accession>
<dbReference type="Proteomes" id="UP000240971">
    <property type="component" value="Unassembled WGS sequence"/>
</dbReference>
<gene>
    <name evidence="3" type="ORF">CLV51_104313</name>
</gene>
<dbReference type="EMBL" id="PYAW01000004">
    <property type="protein sequence ID" value="PSL45607.1"/>
    <property type="molecule type" value="Genomic_DNA"/>
</dbReference>
<keyword evidence="4" id="KW-1185">Reference proteome</keyword>
<dbReference type="PANTHER" id="PTHR11487">
    <property type="entry name" value="THIOESTERASE"/>
    <property type="match status" value="1"/>
</dbReference>
<dbReference type="InterPro" id="IPR029058">
    <property type="entry name" value="AB_hydrolase_fold"/>
</dbReference>
<reference evidence="3 4" key="1">
    <citation type="submission" date="2018-03" db="EMBL/GenBank/DDBJ databases">
        <title>Genomic Encyclopedia of Archaeal and Bacterial Type Strains, Phase II (KMG-II): from individual species to whole genera.</title>
        <authorList>
            <person name="Goeker M."/>
        </authorList>
    </citation>
    <scope>NUCLEOTIDE SEQUENCE [LARGE SCALE GENOMIC DNA]</scope>
    <source>
        <strain evidence="3 4">DSM 24859</strain>
    </source>
</reference>
<comment type="similarity">
    <text evidence="1">Belongs to the thioesterase family.</text>
</comment>
<evidence type="ECO:0000259" key="2">
    <source>
        <dbReference type="Pfam" id="PF00975"/>
    </source>
</evidence>
<dbReference type="Gene3D" id="3.40.50.1820">
    <property type="entry name" value="alpha/beta hydrolase"/>
    <property type="match status" value="1"/>
</dbReference>
<evidence type="ECO:0000313" key="4">
    <source>
        <dbReference type="Proteomes" id="UP000240971"/>
    </source>
</evidence>
<dbReference type="InterPro" id="IPR001031">
    <property type="entry name" value="Thioesterase"/>
</dbReference>
<organism evidence="3 4">
    <name type="scientific">Chitinophaga niastensis</name>
    <dbReference type="NCBI Taxonomy" id="536980"/>
    <lineage>
        <taxon>Bacteria</taxon>
        <taxon>Pseudomonadati</taxon>
        <taxon>Bacteroidota</taxon>
        <taxon>Chitinophagia</taxon>
        <taxon>Chitinophagales</taxon>
        <taxon>Chitinophagaceae</taxon>
        <taxon>Chitinophaga</taxon>
    </lineage>
</organism>
<proteinExistence type="inferred from homology"/>